<protein>
    <submittedName>
        <fullName evidence="1">Uncharacterized protein</fullName>
    </submittedName>
</protein>
<accession>A0A9X6U4Q4</accession>
<dbReference type="EMBL" id="NVMD01000002">
    <property type="protein sequence ID" value="PED16386.1"/>
    <property type="molecule type" value="Genomic_DNA"/>
</dbReference>
<proteinExistence type="predicted"/>
<evidence type="ECO:0000313" key="2">
    <source>
        <dbReference type="EMBL" id="PGZ04957.1"/>
    </source>
</evidence>
<dbReference type="RefSeq" id="WP_097877010.1">
    <property type="nucleotide sequence ID" value="NZ_NTYY01000019.1"/>
</dbReference>
<dbReference type="EMBL" id="NUPM01000005">
    <property type="protein sequence ID" value="PGZ04957.1"/>
    <property type="molecule type" value="Genomic_DNA"/>
</dbReference>
<gene>
    <name evidence="2" type="ORF">COE48_05075</name>
    <name evidence="1" type="ORF">CON01_00620</name>
</gene>
<evidence type="ECO:0000313" key="3">
    <source>
        <dbReference type="Proteomes" id="UP000220127"/>
    </source>
</evidence>
<dbReference type="Proteomes" id="UP000223445">
    <property type="component" value="Unassembled WGS sequence"/>
</dbReference>
<dbReference type="AlphaFoldDB" id="A0A9X6U4Q4"/>
<sequence length="71" mass="8294">MSTCYTIACHTCKERIEMAGFSNDTIANKAGEWARYRHFSHDITVINDITGWDDEFDKNYDMIMTYTEVES</sequence>
<organism evidence="1 3">
    <name type="scientific">Bacillus thuringiensis</name>
    <dbReference type="NCBI Taxonomy" id="1428"/>
    <lineage>
        <taxon>Bacteria</taxon>
        <taxon>Bacillati</taxon>
        <taxon>Bacillota</taxon>
        <taxon>Bacilli</taxon>
        <taxon>Bacillales</taxon>
        <taxon>Bacillaceae</taxon>
        <taxon>Bacillus</taxon>
        <taxon>Bacillus cereus group</taxon>
    </lineage>
</organism>
<evidence type="ECO:0000313" key="4">
    <source>
        <dbReference type="Proteomes" id="UP000223445"/>
    </source>
</evidence>
<comment type="caution">
    <text evidence="1">The sequence shown here is derived from an EMBL/GenBank/DDBJ whole genome shotgun (WGS) entry which is preliminary data.</text>
</comment>
<dbReference type="Proteomes" id="UP000220127">
    <property type="component" value="Unassembled WGS sequence"/>
</dbReference>
<reference evidence="3 4" key="1">
    <citation type="submission" date="2017-09" db="EMBL/GenBank/DDBJ databases">
        <title>Large-scale bioinformatics analysis of Bacillus genomes uncovers conserved roles of natural products in bacterial physiology.</title>
        <authorList>
            <consortium name="Agbiome Team Llc"/>
            <person name="Bleich R.M."/>
            <person name="Grubbs K.J."/>
            <person name="Santa Maria K.C."/>
            <person name="Allen S.E."/>
            <person name="Farag S."/>
            <person name="Shank E.A."/>
            <person name="Bowers A."/>
        </authorList>
    </citation>
    <scope>NUCLEOTIDE SEQUENCE [LARGE SCALE GENOMIC DNA]</scope>
    <source>
        <strain evidence="2 4">AFS030179</strain>
        <strain evidence="1 3">AFS094940</strain>
    </source>
</reference>
<name>A0A9X6U4Q4_BACTU</name>
<evidence type="ECO:0000313" key="1">
    <source>
        <dbReference type="EMBL" id="PED16386.1"/>
    </source>
</evidence>